<proteinExistence type="predicted"/>
<organism evidence="1 2">
    <name type="scientific">Neisseria bacilliformis ATCC BAA-1200</name>
    <dbReference type="NCBI Taxonomy" id="888742"/>
    <lineage>
        <taxon>Bacteria</taxon>
        <taxon>Pseudomonadati</taxon>
        <taxon>Pseudomonadota</taxon>
        <taxon>Betaproteobacteria</taxon>
        <taxon>Neisseriales</taxon>
        <taxon>Neisseriaceae</taxon>
        <taxon>Neisseria</taxon>
    </lineage>
</organism>
<evidence type="ECO:0000313" key="2">
    <source>
        <dbReference type="Proteomes" id="UP000004105"/>
    </source>
</evidence>
<comment type="caution">
    <text evidence="1">The sequence shown here is derived from an EMBL/GenBank/DDBJ whole genome shotgun (WGS) entry which is preliminary data.</text>
</comment>
<accession>F2B8Q8</accession>
<protein>
    <submittedName>
        <fullName evidence="1">Uncharacterized protein</fullName>
    </submittedName>
</protein>
<reference evidence="1 2" key="1">
    <citation type="submission" date="2011-02" db="EMBL/GenBank/DDBJ databases">
        <authorList>
            <person name="Muzny D."/>
            <person name="Qin X."/>
            <person name="Deng J."/>
            <person name="Jiang H."/>
            <person name="Liu Y."/>
            <person name="Qu J."/>
            <person name="Song X.-Z."/>
            <person name="Zhang L."/>
            <person name="Thornton R."/>
            <person name="Coyle M."/>
            <person name="Francisco L."/>
            <person name="Jackson L."/>
            <person name="Javaid M."/>
            <person name="Korchina V."/>
            <person name="Kovar C."/>
            <person name="Mata R."/>
            <person name="Mathew T."/>
            <person name="Ngo R."/>
            <person name="Nguyen L."/>
            <person name="Nguyen N."/>
            <person name="Okwuonu G."/>
            <person name="Ongeri F."/>
            <person name="Pham C."/>
            <person name="Simmons D."/>
            <person name="Wilczek-Boney K."/>
            <person name="Hale W."/>
            <person name="Jakkamsetti A."/>
            <person name="Pham P."/>
            <person name="Ruth R."/>
            <person name="San Lucas F."/>
            <person name="Warren J."/>
            <person name="Zhang J."/>
            <person name="Zhao Z."/>
            <person name="Zhou C."/>
            <person name="Zhu D."/>
            <person name="Lee S."/>
            <person name="Bess C."/>
            <person name="Blankenburg K."/>
            <person name="Forbes L."/>
            <person name="Fu Q."/>
            <person name="Gubbala S."/>
            <person name="Hirani K."/>
            <person name="Jayaseelan J.C."/>
            <person name="Lara F."/>
            <person name="Munidasa M."/>
            <person name="Palculict T."/>
            <person name="Patil S."/>
            <person name="Pu L.-L."/>
            <person name="Saada N."/>
            <person name="Tang L."/>
            <person name="Weissenberger G."/>
            <person name="Zhu Y."/>
            <person name="Hemphill L."/>
            <person name="Shang Y."/>
            <person name="Youmans B."/>
            <person name="Ayvaz T."/>
            <person name="Ross M."/>
            <person name="Santibanez J."/>
            <person name="Aqrawi P."/>
            <person name="Gross S."/>
            <person name="Joshi V."/>
            <person name="Fowler G."/>
            <person name="Nazareth L."/>
            <person name="Reid J."/>
            <person name="Worley K."/>
            <person name="Petrosino J."/>
            <person name="Highlander S."/>
            <person name="Gibbs R."/>
        </authorList>
    </citation>
    <scope>NUCLEOTIDE SEQUENCE [LARGE SCALE GENOMIC DNA]</scope>
    <source>
        <strain evidence="1 2">ATCC BAA-1200</strain>
    </source>
</reference>
<sequence>MPLLRRTRSLLRRPSENRVLQFSDGLFAACGFVFEAAVIETETACVACAAHPTLAAEAV</sequence>
<name>F2B8Q8_9NEIS</name>
<evidence type="ECO:0000313" key="1">
    <source>
        <dbReference type="EMBL" id="EGF12153.1"/>
    </source>
</evidence>
<dbReference type="AlphaFoldDB" id="F2B8Q8"/>
<dbReference type="Proteomes" id="UP000004105">
    <property type="component" value="Unassembled WGS sequence"/>
</dbReference>
<gene>
    <name evidence="1" type="ORF">HMPREF9123_0133</name>
</gene>
<dbReference type="HOGENOM" id="CLU_2955768_0_0_4"/>
<dbReference type="EMBL" id="AFAY01000003">
    <property type="protein sequence ID" value="EGF12153.1"/>
    <property type="molecule type" value="Genomic_DNA"/>
</dbReference>
<keyword evidence="2" id="KW-1185">Reference proteome</keyword>